<sequence length="301" mass="31791">MLLASPYLTRDIARRLAAIAETSAHDWLLVTRLDAPAVANGYLSVEGLGVLLGVGVRIVDCARLHAKAYLVGDGFGLVGSANLTGSGLGTTTATNLELSVRLDPAEVPGVRNKLLAWAGGGKNVDSVRLEALAAEAAALPKAKPAPPTGTAAVAPTTADVEQLLADARDRRLWAKGHYGDPHPDEWRAESWFSSSKKARPTFAVSDLVLVYSVDAPGVYAVVEIIDEAVHDPEFVTAQTGSEEEGERWPYVNRTTPRLVPDDLALVTAEQLGFSGRGLQNGHKKLSLSEFAAAVRALADGL</sequence>
<dbReference type="STRING" id="158898.SAMN04488548_1342122"/>
<dbReference type="SUPFAM" id="SSF56024">
    <property type="entry name" value="Phospholipase D/nuclease"/>
    <property type="match status" value="1"/>
</dbReference>
<dbReference type="EMBL" id="FNLM01000034">
    <property type="protein sequence ID" value="SDU55723.1"/>
    <property type="molecule type" value="Genomic_DNA"/>
</dbReference>
<dbReference type="PROSITE" id="PS50035">
    <property type="entry name" value="PLD"/>
    <property type="match status" value="1"/>
</dbReference>
<dbReference type="AlphaFoldDB" id="A0A1H2JH65"/>
<reference evidence="2 3" key="1">
    <citation type="submission" date="2016-10" db="EMBL/GenBank/DDBJ databases">
        <authorList>
            <person name="de Groot N.N."/>
        </authorList>
    </citation>
    <scope>NUCLEOTIDE SEQUENCE [LARGE SCALE GENOMIC DNA]</scope>
    <source>
        <strain evidence="2 3">DSM 44215</strain>
    </source>
</reference>
<accession>A0A1H2JH65</accession>
<evidence type="ECO:0000313" key="2">
    <source>
        <dbReference type="EMBL" id="SDU55723.1"/>
    </source>
</evidence>
<proteinExistence type="predicted"/>
<evidence type="ECO:0000259" key="1">
    <source>
        <dbReference type="PROSITE" id="PS50035"/>
    </source>
</evidence>
<dbReference type="GO" id="GO:0006793">
    <property type="term" value="P:phosphorus metabolic process"/>
    <property type="evidence" value="ECO:0007669"/>
    <property type="project" value="UniProtKB-ARBA"/>
</dbReference>
<name>A0A1H2JH65_9ACTN</name>
<protein>
    <recommendedName>
        <fullName evidence="1">PLD phosphodiesterase domain-containing protein</fullName>
    </recommendedName>
</protein>
<feature type="domain" description="PLD phosphodiesterase" evidence="1">
    <location>
        <begin position="60"/>
        <end position="87"/>
    </location>
</feature>
<evidence type="ECO:0000313" key="3">
    <source>
        <dbReference type="Proteomes" id="UP000183180"/>
    </source>
</evidence>
<dbReference type="Proteomes" id="UP000183180">
    <property type="component" value="Unassembled WGS sequence"/>
</dbReference>
<dbReference type="Gene3D" id="3.30.870.10">
    <property type="entry name" value="Endonuclease Chain A"/>
    <property type="match status" value="1"/>
</dbReference>
<dbReference type="InterPro" id="IPR001736">
    <property type="entry name" value="PLipase_D/transphosphatidylase"/>
</dbReference>
<dbReference type="GO" id="GO:0003824">
    <property type="term" value="F:catalytic activity"/>
    <property type="evidence" value="ECO:0007669"/>
    <property type="project" value="InterPro"/>
</dbReference>
<organism evidence="2 3">
    <name type="scientific">Gordonia westfalica</name>
    <dbReference type="NCBI Taxonomy" id="158898"/>
    <lineage>
        <taxon>Bacteria</taxon>
        <taxon>Bacillati</taxon>
        <taxon>Actinomycetota</taxon>
        <taxon>Actinomycetes</taxon>
        <taxon>Mycobacteriales</taxon>
        <taxon>Gordoniaceae</taxon>
        <taxon>Gordonia</taxon>
    </lineage>
</organism>
<gene>
    <name evidence="2" type="ORF">SAMN04488548_1342122</name>
</gene>